<evidence type="ECO:0000256" key="1">
    <source>
        <dbReference type="ARBA" id="ARBA00001946"/>
    </source>
</evidence>
<gene>
    <name evidence="5" type="ORF">NCGR_LOCUS1836</name>
</gene>
<accession>A0A811MB98</accession>
<dbReference type="Proteomes" id="UP000604825">
    <property type="component" value="Unassembled WGS sequence"/>
</dbReference>
<evidence type="ECO:0000313" key="5">
    <source>
        <dbReference type="EMBL" id="CAD6203693.1"/>
    </source>
</evidence>
<dbReference type="Gene3D" id="1.10.600.10">
    <property type="entry name" value="Farnesyl Diphosphate Synthase"/>
    <property type="match status" value="2"/>
</dbReference>
<keyword evidence="2" id="KW-0479">Metal-binding</keyword>
<dbReference type="SUPFAM" id="SSF48239">
    <property type="entry name" value="Terpenoid cyclases/Protein prenyltransferases"/>
    <property type="match status" value="1"/>
</dbReference>
<dbReference type="Pfam" id="PF01397">
    <property type="entry name" value="Terpene_synth"/>
    <property type="match status" value="1"/>
</dbReference>
<dbReference type="Pfam" id="PF03936">
    <property type="entry name" value="Terpene_synth_C"/>
    <property type="match status" value="2"/>
</dbReference>
<comment type="caution">
    <text evidence="5">The sequence shown here is derived from an EMBL/GenBank/DDBJ whole genome shotgun (WGS) entry which is preliminary data.</text>
</comment>
<evidence type="ECO:0000259" key="4">
    <source>
        <dbReference type="Pfam" id="PF03936"/>
    </source>
</evidence>
<dbReference type="OrthoDB" id="1877784at2759"/>
<reference evidence="5" key="1">
    <citation type="submission" date="2020-10" db="EMBL/GenBank/DDBJ databases">
        <authorList>
            <person name="Han B."/>
            <person name="Lu T."/>
            <person name="Zhao Q."/>
            <person name="Huang X."/>
            <person name="Zhao Y."/>
        </authorList>
    </citation>
    <scope>NUCLEOTIDE SEQUENCE</scope>
</reference>
<comment type="cofactor">
    <cofactor evidence="1">
        <name>Mg(2+)</name>
        <dbReference type="ChEBI" id="CHEBI:18420"/>
    </cofactor>
</comment>
<dbReference type="InterPro" id="IPR044814">
    <property type="entry name" value="Terpene_cyclase_plant_C1"/>
</dbReference>
<dbReference type="Gene3D" id="1.50.10.130">
    <property type="entry name" value="Terpene synthase, N-terminal domain"/>
    <property type="match status" value="1"/>
</dbReference>
<feature type="domain" description="Terpene synthase metal-binding" evidence="4">
    <location>
        <begin position="307"/>
        <end position="380"/>
    </location>
</feature>
<protein>
    <submittedName>
        <fullName evidence="5">Uncharacterized protein</fullName>
    </submittedName>
</protein>
<dbReference type="CDD" id="cd00684">
    <property type="entry name" value="Terpene_cyclase_plant_C1"/>
    <property type="match status" value="1"/>
</dbReference>
<dbReference type="InterPro" id="IPR036965">
    <property type="entry name" value="Terpene_synth_N_sf"/>
</dbReference>
<dbReference type="InterPro" id="IPR050148">
    <property type="entry name" value="Terpene_synthase-like"/>
</dbReference>
<dbReference type="PANTHER" id="PTHR31225">
    <property type="entry name" value="OS04G0344100 PROTEIN-RELATED"/>
    <property type="match status" value="1"/>
</dbReference>
<dbReference type="AlphaFoldDB" id="A0A811MB98"/>
<dbReference type="InterPro" id="IPR001906">
    <property type="entry name" value="Terpene_synth_N"/>
</dbReference>
<keyword evidence="6" id="KW-1185">Reference proteome</keyword>
<feature type="domain" description="Terpene synthase metal-binding" evidence="4">
    <location>
        <begin position="175"/>
        <end position="306"/>
    </location>
</feature>
<dbReference type="PANTHER" id="PTHR31225:SF63">
    <property type="entry name" value="BETA-SELINENE SYNTHASE"/>
    <property type="match status" value="1"/>
</dbReference>
<dbReference type="InterPro" id="IPR005630">
    <property type="entry name" value="Terpene_synthase_metal-bd"/>
</dbReference>
<dbReference type="SUPFAM" id="SSF48576">
    <property type="entry name" value="Terpenoid synthases"/>
    <property type="match status" value="1"/>
</dbReference>
<dbReference type="InterPro" id="IPR008930">
    <property type="entry name" value="Terpenoid_cyclase/PrenylTrfase"/>
</dbReference>
<name>A0A811MB98_9POAL</name>
<dbReference type="GO" id="GO:0010333">
    <property type="term" value="F:terpene synthase activity"/>
    <property type="evidence" value="ECO:0007669"/>
    <property type="project" value="InterPro"/>
</dbReference>
<feature type="domain" description="Terpene synthase N-terminal" evidence="3">
    <location>
        <begin position="40"/>
        <end position="118"/>
    </location>
</feature>
<evidence type="ECO:0000256" key="2">
    <source>
        <dbReference type="ARBA" id="ARBA00022723"/>
    </source>
</evidence>
<evidence type="ECO:0000259" key="3">
    <source>
        <dbReference type="Pfam" id="PF01397"/>
    </source>
</evidence>
<proteinExistence type="predicted"/>
<dbReference type="InterPro" id="IPR008949">
    <property type="entry name" value="Isoprenoid_synthase_dom_sf"/>
</dbReference>
<evidence type="ECO:0000313" key="6">
    <source>
        <dbReference type="Proteomes" id="UP000604825"/>
    </source>
</evidence>
<organism evidence="5 6">
    <name type="scientific">Miscanthus lutarioriparius</name>
    <dbReference type="NCBI Taxonomy" id="422564"/>
    <lineage>
        <taxon>Eukaryota</taxon>
        <taxon>Viridiplantae</taxon>
        <taxon>Streptophyta</taxon>
        <taxon>Embryophyta</taxon>
        <taxon>Tracheophyta</taxon>
        <taxon>Spermatophyta</taxon>
        <taxon>Magnoliopsida</taxon>
        <taxon>Liliopsida</taxon>
        <taxon>Poales</taxon>
        <taxon>Poaceae</taxon>
        <taxon>PACMAD clade</taxon>
        <taxon>Panicoideae</taxon>
        <taxon>Andropogonodae</taxon>
        <taxon>Andropogoneae</taxon>
        <taxon>Saccharinae</taxon>
        <taxon>Miscanthus</taxon>
    </lineage>
</organism>
<dbReference type="GO" id="GO:0000287">
    <property type="term" value="F:magnesium ion binding"/>
    <property type="evidence" value="ECO:0007669"/>
    <property type="project" value="InterPro"/>
</dbReference>
<sequence length="438" mass="50123">MFDAGGEATRSEADMVTLVDTLQRLGIDNHFRQEQEYITHKYATLTDVFDRFRDERTGSFIESLASDPRGFLSLYNAAHMATPGEQALDEAISFSRRHLASMKGRLPSPLEEQVSRALDIPLARLPKRLETMHYVVEYGKEEGHDAVLLELARLDFDLLRFLHLRELKDLSLWWKDLCGNVKLNYARDRLVENYFWTCGVFHEEEYSRARMLFAKTFGLLSLMDDTYDVYATLEECHILNDAIQRWDETTASILPEYMKMFYINLVRNFQEFEHSLQPNEKYRVSYAKQAFKLSSKYYLDEAKWCSDMATREAFQWAIGVPDVVTASGEVARFLNDIASYKKGKNKKDVASSVECYAKEHGTSGEEAVTAIAGMAEHAWRTINRSCMEMDSALLPAAQLVVNLTKTLEVIYLGGRDAYTFAADLKDLLVSLFLNGPTV</sequence>
<dbReference type="EMBL" id="CAJGYO010000001">
    <property type="protein sequence ID" value="CAD6203693.1"/>
    <property type="molecule type" value="Genomic_DNA"/>
</dbReference>
<dbReference type="GO" id="GO:0016102">
    <property type="term" value="P:diterpenoid biosynthetic process"/>
    <property type="evidence" value="ECO:0007669"/>
    <property type="project" value="InterPro"/>
</dbReference>